<name>A0A7S0P2U6_9EUKA</name>
<dbReference type="EMBL" id="HBER01042725">
    <property type="protein sequence ID" value="CAD8546263.1"/>
    <property type="molecule type" value="Transcribed_RNA"/>
</dbReference>
<dbReference type="SUPFAM" id="SSF47473">
    <property type="entry name" value="EF-hand"/>
    <property type="match status" value="1"/>
</dbReference>
<feature type="chain" id="PRO_5030822987" description="EF-hand domain-containing protein" evidence="3">
    <location>
        <begin position="21"/>
        <end position="381"/>
    </location>
</feature>
<dbReference type="Gene3D" id="1.10.238.10">
    <property type="entry name" value="EF-hand"/>
    <property type="match status" value="1"/>
</dbReference>
<evidence type="ECO:0000256" key="3">
    <source>
        <dbReference type="SAM" id="SignalP"/>
    </source>
</evidence>
<gene>
    <name evidence="5" type="ORF">CLEP1334_LOCUS21553</name>
</gene>
<dbReference type="GO" id="GO:0005509">
    <property type="term" value="F:calcium ion binding"/>
    <property type="evidence" value="ECO:0007669"/>
    <property type="project" value="InterPro"/>
</dbReference>
<dbReference type="Pfam" id="PF02517">
    <property type="entry name" value="Rce1-like"/>
    <property type="match status" value="1"/>
</dbReference>
<dbReference type="SMART" id="SM00054">
    <property type="entry name" value="EFh"/>
    <property type="match status" value="2"/>
</dbReference>
<protein>
    <recommendedName>
        <fullName evidence="4">EF-hand domain-containing protein</fullName>
    </recommendedName>
</protein>
<dbReference type="Pfam" id="PF13499">
    <property type="entry name" value="EF-hand_7"/>
    <property type="match status" value="1"/>
</dbReference>
<dbReference type="PROSITE" id="PS00018">
    <property type="entry name" value="EF_HAND_1"/>
    <property type="match status" value="2"/>
</dbReference>
<dbReference type="PROSITE" id="PS50222">
    <property type="entry name" value="EF_HAND_2"/>
    <property type="match status" value="2"/>
</dbReference>
<feature type="signal peptide" evidence="3">
    <location>
        <begin position="1"/>
        <end position="20"/>
    </location>
</feature>
<keyword evidence="1" id="KW-0106">Calcium</keyword>
<proteinExistence type="predicted"/>
<evidence type="ECO:0000256" key="1">
    <source>
        <dbReference type="ARBA" id="ARBA00022837"/>
    </source>
</evidence>
<evidence type="ECO:0000256" key="2">
    <source>
        <dbReference type="SAM" id="Phobius"/>
    </source>
</evidence>
<feature type="domain" description="EF-hand" evidence="4">
    <location>
        <begin position="332"/>
        <end position="367"/>
    </location>
</feature>
<reference evidence="5" key="1">
    <citation type="submission" date="2021-01" db="EMBL/GenBank/DDBJ databases">
        <authorList>
            <person name="Corre E."/>
            <person name="Pelletier E."/>
            <person name="Niang G."/>
            <person name="Scheremetjew M."/>
            <person name="Finn R."/>
            <person name="Kale V."/>
            <person name="Holt S."/>
            <person name="Cochrane G."/>
            <person name="Meng A."/>
            <person name="Brown T."/>
            <person name="Cohen L."/>
        </authorList>
    </citation>
    <scope>NUCLEOTIDE SEQUENCE</scope>
    <source>
        <strain evidence="5">RCC1130</strain>
    </source>
</reference>
<keyword evidence="2" id="KW-0812">Transmembrane</keyword>
<organism evidence="5">
    <name type="scientific">Calcidiscus leptoporus</name>
    <dbReference type="NCBI Taxonomy" id="127549"/>
    <lineage>
        <taxon>Eukaryota</taxon>
        <taxon>Haptista</taxon>
        <taxon>Haptophyta</taxon>
        <taxon>Prymnesiophyceae</taxon>
        <taxon>Coccolithales</taxon>
        <taxon>Calcidiscaceae</taxon>
        <taxon>Calcidiscus</taxon>
    </lineage>
</organism>
<evidence type="ECO:0000313" key="5">
    <source>
        <dbReference type="EMBL" id="CAD8546263.1"/>
    </source>
</evidence>
<dbReference type="GO" id="GO:0080120">
    <property type="term" value="P:CAAX-box protein maturation"/>
    <property type="evidence" value="ECO:0007669"/>
    <property type="project" value="UniProtKB-ARBA"/>
</dbReference>
<feature type="transmembrane region" description="Helical" evidence="2">
    <location>
        <begin position="180"/>
        <end position="199"/>
    </location>
</feature>
<evidence type="ECO:0000259" key="4">
    <source>
        <dbReference type="PROSITE" id="PS50222"/>
    </source>
</evidence>
<dbReference type="InterPro" id="IPR011992">
    <property type="entry name" value="EF-hand-dom_pair"/>
</dbReference>
<keyword evidence="3" id="KW-0732">Signal</keyword>
<sequence>MGARMLRPLLHLAALAPAAGYEARAVRAWRSRARSRTAMAQPGELPRGPYLDRGLARQLVFNQLAVGYTIWTGGVGAEILEKQVHLDSPAPWLVGTLAALPVLALGRAVETSDSPLFTTLNLSTDAIVERLLGEVKQPVFALLVSVLLALLTGVCEEIIFRGGVLPALASYAVTEGFADTLAAGVPFGVAASSVLFSLGHLPFLGLARGEVRAFFSADTLVLFALQLATGGSFALTFVFTGSLTAAIVAHFLYDFYTLYATHLAVTDQIAYSKSPLPPLPQQSLAAMRWRMAKGGRYVDGARRVFLRMDTNRDDAISRGELRQGLAMMGLRLSSKTLEQSFAMADLDTSGDIDFEEFLDFVGSADTEASRTIKASLLGVRA</sequence>
<keyword evidence="2" id="KW-0472">Membrane</keyword>
<dbReference type="AlphaFoldDB" id="A0A7S0P2U6"/>
<feature type="domain" description="EF-hand" evidence="4">
    <location>
        <begin position="296"/>
        <end position="331"/>
    </location>
</feature>
<dbReference type="GO" id="GO:0004175">
    <property type="term" value="F:endopeptidase activity"/>
    <property type="evidence" value="ECO:0007669"/>
    <property type="project" value="UniProtKB-ARBA"/>
</dbReference>
<feature type="transmembrane region" description="Helical" evidence="2">
    <location>
        <begin position="139"/>
        <end position="160"/>
    </location>
</feature>
<keyword evidence="2" id="KW-1133">Transmembrane helix</keyword>
<dbReference type="CDD" id="cd00051">
    <property type="entry name" value="EFh"/>
    <property type="match status" value="1"/>
</dbReference>
<dbReference type="InterPro" id="IPR018247">
    <property type="entry name" value="EF_Hand_1_Ca_BS"/>
</dbReference>
<accession>A0A7S0P2U6</accession>
<dbReference type="InterPro" id="IPR003675">
    <property type="entry name" value="Rce1/LyrA-like_dom"/>
</dbReference>
<dbReference type="InterPro" id="IPR002048">
    <property type="entry name" value="EF_hand_dom"/>
</dbReference>